<dbReference type="EMBL" id="OBML01000003">
    <property type="protein sequence ID" value="SOB99492.1"/>
    <property type="molecule type" value="Genomic_DNA"/>
</dbReference>
<reference evidence="4 5" key="1">
    <citation type="submission" date="2017-08" db="EMBL/GenBank/DDBJ databases">
        <authorList>
            <person name="de Groot N.N."/>
        </authorList>
    </citation>
    <scope>NUCLEOTIDE SEQUENCE [LARGE SCALE GENOMIC DNA]</scope>
    <source>
        <strain evidence="4 5">USBA 352</strain>
    </source>
</reference>
<comment type="function">
    <text evidence="3">Required for maturation of urease via the functional incorporation of the urease nickel metallocenter.</text>
</comment>
<sequence>MTVDPAAPATPIPAMQRVRGHAHVSFARQGETTRLKELGQSGSAKIRLPKTHGTPPVAVFLNTAGGLTGGDRIEFDATAGPGAHAVLTTQAAERVYRSIDGAAEVASALRAEEDAVLEWLPQETILFDRAALQRSLTVDLAPGARLLAIESLVLGREAMGEDVHALGFRDRWRIRREGRLVFADEARIQGDATDILSGSATAAGSRAFATLVDCREGVSGLLDRAREAMSPLLGERLRGGVSALPDLLVFRFLADSGQDLRAGLVSFLETWRGARLPRTWYC</sequence>
<evidence type="ECO:0000256" key="2">
    <source>
        <dbReference type="ARBA" id="ARBA00023186"/>
    </source>
</evidence>
<dbReference type="Proteomes" id="UP000219331">
    <property type="component" value="Unassembled WGS sequence"/>
</dbReference>
<organism evidence="4 5">
    <name type="scientific">Stappia indica</name>
    <dbReference type="NCBI Taxonomy" id="538381"/>
    <lineage>
        <taxon>Bacteria</taxon>
        <taxon>Pseudomonadati</taxon>
        <taxon>Pseudomonadota</taxon>
        <taxon>Alphaproteobacteria</taxon>
        <taxon>Hyphomicrobiales</taxon>
        <taxon>Stappiaceae</taxon>
        <taxon>Stappia</taxon>
    </lineage>
</organism>
<dbReference type="AlphaFoldDB" id="A0A285RY34"/>
<dbReference type="OrthoDB" id="9798842at2"/>
<keyword evidence="3" id="KW-0996">Nickel insertion</keyword>
<proteinExistence type="inferred from homology"/>
<dbReference type="Pfam" id="PF01774">
    <property type="entry name" value="UreD"/>
    <property type="match status" value="1"/>
</dbReference>
<accession>A0A285RY34</accession>
<keyword evidence="5" id="KW-1185">Reference proteome</keyword>
<name>A0A285RY34_9HYPH</name>
<comment type="subunit">
    <text evidence="3">UreD, UreF and UreG form a complex that acts as a GTP-hydrolysis-dependent molecular chaperone, activating the urease apoprotein by helping to assemble the nickel containing metallocenter of UreC. The UreE protein probably delivers the nickel.</text>
</comment>
<evidence type="ECO:0000256" key="1">
    <source>
        <dbReference type="ARBA" id="ARBA00007177"/>
    </source>
</evidence>
<dbReference type="STRING" id="538381.GCA_001696535_04230"/>
<dbReference type="PANTHER" id="PTHR33643">
    <property type="entry name" value="UREASE ACCESSORY PROTEIN D"/>
    <property type="match status" value="1"/>
</dbReference>
<dbReference type="HAMAP" id="MF_01384">
    <property type="entry name" value="UreD"/>
    <property type="match status" value="1"/>
</dbReference>
<evidence type="ECO:0000256" key="3">
    <source>
        <dbReference type="HAMAP-Rule" id="MF_01384"/>
    </source>
</evidence>
<dbReference type="GO" id="GO:0005737">
    <property type="term" value="C:cytoplasm"/>
    <property type="evidence" value="ECO:0007669"/>
    <property type="project" value="UniProtKB-SubCell"/>
</dbReference>
<dbReference type="GO" id="GO:0016151">
    <property type="term" value="F:nickel cation binding"/>
    <property type="evidence" value="ECO:0007669"/>
    <property type="project" value="UniProtKB-UniRule"/>
</dbReference>
<comment type="subcellular location">
    <subcellularLocation>
        <location evidence="3">Cytoplasm</location>
    </subcellularLocation>
</comment>
<comment type="similarity">
    <text evidence="1 3">Belongs to the UreD family.</text>
</comment>
<evidence type="ECO:0000313" key="5">
    <source>
        <dbReference type="Proteomes" id="UP000219331"/>
    </source>
</evidence>
<gene>
    <name evidence="3" type="primary">ureD</name>
    <name evidence="4" type="ORF">SAMN05421512_103117</name>
</gene>
<dbReference type="RefSeq" id="WP_097174268.1">
    <property type="nucleotide sequence ID" value="NZ_OBML01000003.1"/>
</dbReference>
<dbReference type="InterPro" id="IPR002669">
    <property type="entry name" value="UreD"/>
</dbReference>
<evidence type="ECO:0000313" key="4">
    <source>
        <dbReference type="EMBL" id="SOB99492.1"/>
    </source>
</evidence>
<protein>
    <recommendedName>
        <fullName evidence="3">Urease accessory protein UreD</fullName>
    </recommendedName>
</protein>
<dbReference type="PANTHER" id="PTHR33643:SF1">
    <property type="entry name" value="UREASE ACCESSORY PROTEIN D"/>
    <property type="match status" value="1"/>
</dbReference>
<keyword evidence="2 3" id="KW-0143">Chaperone</keyword>
<keyword evidence="3" id="KW-0963">Cytoplasm</keyword>